<dbReference type="EMBL" id="BGZK01002295">
    <property type="protein sequence ID" value="GBP92660.1"/>
    <property type="molecule type" value="Genomic_DNA"/>
</dbReference>
<keyword evidence="2" id="KW-1185">Reference proteome</keyword>
<organism evidence="1 2">
    <name type="scientific">Eumeta variegata</name>
    <name type="common">Bagworm moth</name>
    <name type="synonym">Eumeta japonica</name>
    <dbReference type="NCBI Taxonomy" id="151549"/>
    <lineage>
        <taxon>Eukaryota</taxon>
        <taxon>Metazoa</taxon>
        <taxon>Ecdysozoa</taxon>
        <taxon>Arthropoda</taxon>
        <taxon>Hexapoda</taxon>
        <taxon>Insecta</taxon>
        <taxon>Pterygota</taxon>
        <taxon>Neoptera</taxon>
        <taxon>Endopterygota</taxon>
        <taxon>Lepidoptera</taxon>
        <taxon>Glossata</taxon>
        <taxon>Ditrysia</taxon>
        <taxon>Tineoidea</taxon>
        <taxon>Psychidae</taxon>
        <taxon>Oiketicinae</taxon>
        <taxon>Eumeta</taxon>
    </lineage>
</organism>
<proteinExistence type="predicted"/>
<reference evidence="1 2" key="1">
    <citation type="journal article" date="2019" name="Commun. Biol.">
        <title>The bagworm genome reveals a unique fibroin gene that provides high tensile strength.</title>
        <authorList>
            <person name="Kono N."/>
            <person name="Nakamura H."/>
            <person name="Ohtoshi R."/>
            <person name="Tomita M."/>
            <person name="Numata K."/>
            <person name="Arakawa K."/>
        </authorList>
    </citation>
    <scope>NUCLEOTIDE SEQUENCE [LARGE SCALE GENOMIC DNA]</scope>
</reference>
<gene>
    <name evidence="1" type="ORF">EVAR_67396_1</name>
</gene>
<dbReference type="Proteomes" id="UP000299102">
    <property type="component" value="Unassembled WGS sequence"/>
</dbReference>
<accession>A0A4C1ZXE0</accession>
<evidence type="ECO:0000313" key="1">
    <source>
        <dbReference type="EMBL" id="GBP92660.1"/>
    </source>
</evidence>
<name>A0A4C1ZXE0_EUMVA</name>
<comment type="caution">
    <text evidence="1">The sequence shown here is derived from an EMBL/GenBank/DDBJ whole genome shotgun (WGS) entry which is preliminary data.</text>
</comment>
<sequence length="140" mass="15403">MIQYNTIVVKDNWVSLQICTKLCNDFLQSGGREGGRGYCLAVSSIALRDGAHTHKFIRDGFEPLHCMLISPIELMAGARCCPDMGRASDDRVGGAPGPLRRPVPISAGVGFRRGCGMQASFEVVLTTLKFHFRRITYKNV</sequence>
<protein>
    <submittedName>
        <fullName evidence="1">Uncharacterized protein</fullName>
    </submittedName>
</protein>
<dbReference type="AlphaFoldDB" id="A0A4C1ZXE0"/>
<evidence type="ECO:0000313" key="2">
    <source>
        <dbReference type="Proteomes" id="UP000299102"/>
    </source>
</evidence>